<evidence type="ECO:0000256" key="7">
    <source>
        <dbReference type="ARBA" id="ARBA00023295"/>
    </source>
</evidence>
<feature type="non-terminal residue" evidence="9">
    <location>
        <position position="527"/>
    </location>
</feature>
<dbReference type="InterPro" id="IPR013780">
    <property type="entry name" value="Glyco_hydro_b"/>
</dbReference>
<reference evidence="9 10" key="1">
    <citation type="journal article" date="2021" name="Arch. Microbiol.">
        <title>Myceligenerans indicum sp. nov., an actinobacterium isolated from mangrove sediment of Sundarbans, India.</title>
        <authorList>
            <person name="Asha K."/>
            <person name="Bhadury P."/>
        </authorList>
    </citation>
    <scope>NUCLEOTIDE SEQUENCE [LARGE SCALE GENOMIC DNA]</scope>
    <source>
        <strain evidence="9 10">I2</strain>
    </source>
</reference>
<dbReference type="Pfam" id="PF22848">
    <property type="entry name" value="ASD1_dom"/>
    <property type="match status" value="1"/>
</dbReference>
<dbReference type="InterPro" id="IPR017853">
    <property type="entry name" value="GH"/>
</dbReference>
<evidence type="ECO:0000313" key="10">
    <source>
        <dbReference type="Proteomes" id="UP000675409"/>
    </source>
</evidence>
<name>A0ABS1LMN5_9MICO</name>
<keyword evidence="10" id="KW-1185">Reference proteome</keyword>
<evidence type="ECO:0000256" key="1">
    <source>
        <dbReference type="ARBA" id="ARBA00001462"/>
    </source>
</evidence>
<evidence type="ECO:0000259" key="8">
    <source>
        <dbReference type="SMART" id="SM00813"/>
    </source>
</evidence>
<comment type="caution">
    <text evidence="9">The sequence shown here is derived from an EMBL/GenBank/DDBJ whole genome shotgun (WGS) entry which is preliminary data.</text>
</comment>
<organism evidence="9 10">
    <name type="scientific">Myceligenerans indicum</name>
    <dbReference type="NCBI Taxonomy" id="2593663"/>
    <lineage>
        <taxon>Bacteria</taxon>
        <taxon>Bacillati</taxon>
        <taxon>Actinomycetota</taxon>
        <taxon>Actinomycetes</taxon>
        <taxon>Micrococcales</taxon>
        <taxon>Promicromonosporaceae</taxon>
        <taxon>Myceligenerans</taxon>
    </lineage>
</organism>
<dbReference type="Gene3D" id="3.20.20.80">
    <property type="entry name" value="Glycosidases"/>
    <property type="match status" value="1"/>
</dbReference>
<accession>A0ABS1LMN5</accession>
<evidence type="ECO:0000256" key="2">
    <source>
        <dbReference type="ARBA" id="ARBA00007186"/>
    </source>
</evidence>
<dbReference type="EC" id="3.2.1.55" evidence="4"/>
<dbReference type="Pfam" id="PF06964">
    <property type="entry name" value="Alpha-L-AF_C"/>
    <property type="match status" value="1"/>
</dbReference>
<dbReference type="SMART" id="SM00813">
    <property type="entry name" value="Alpha-L-AF_C"/>
    <property type="match status" value="1"/>
</dbReference>
<feature type="domain" description="Alpha-L-arabinofuranosidase C-terminal" evidence="8">
    <location>
        <begin position="307"/>
        <end position="509"/>
    </location>
</feature>
<comment type="subunit">
    <text evidence="3">Homohexamer; trimer of dimers.</text>
</comment>
<evidence type="ECO:0000256" key="5">
    <source>
        <dbReference type="ARBA" id="ARBA00022801"/>
    </source>
</evidence>
<sequence>MSDLALDAVVDLDVPGARIDRHLYGQFAEHLGRCVYEGFWVGEDSPVPNEGGIRLDVVEALRELRIPNLRWPGGCFADSYHWRDGVGPRSERPRIANVHWGDVVEDNAFGTHEFLALCELLGTQPYVSANVGSGTVQETADWVEYLTRDDDAPMARLRREHGRDEPWPVTFFGLGNEPWGCGGNLRADQYASLARLHSTYARDLSGNRLQRVAAGASDDDYAWTETLMKQVSKGLGDEDPAPLFQAVSFHYYTIPGTWGAKGSATDFTQDAYWTTIRKAHRVRDLIRGHSAVMDAYDPNARVALALDEWGTWFDVEPGTEPGFLYQQNTMRDALVAAVHFDAFHDNARRLRLANVAQVVNVLQSMVLTDGSRMLRTPTFHAFAMSVGHQDASALTVHDVAARSTRGVDGTDLPTVSTSASVKDGAVLVSLTNLDPATPARVRVALRGGTVALDTATVLAAPEGSGSDDAVRVHNTFDAPDAIAPRELTTVSLTTTDAQNTLTATLPPASFATIRLCLLYTSDAADDK</sequence>
<protein>
    <recommendedName>
        <fullName evidence="4">non-reducing end alpha-L-arabinofuranosidase</fullName>
        <ecNumber evidence="4">3.2.1.55</ecNumber>
    </recommendedName>
</protein>
<gene>
    <name evidence="9" type="ORF">HGK34_14705</name>
</gene>
<evidence type="ECO:0000256" key="6">
    <source>
        <dbReference type="ARBA" id="ARBA00023277"/>
    </source>
</evidence>
<keyword evidence="5" id="KW-0378">Hydrolase</keyword>
<keyword evidence="7" id="KW-0326">Glycosidase</keyword>
<dbReference type="RefSeq" id="WP_201848683.1">
    <property type="nucleotide sequence ID" value="NZ_JABBYC010000029.1"/>
</dbReference>
<dbReference type="SUPFAM" id="SSF51445">
    <property type="entry name" value="(Trans)glycosidases"/>
    <property type="match status" value="1"/>
</dbReference>
<comment type="catalytic activity">
    <reaction evidence="1">
        <text>Hydrolysis of terminal non-reducing alpha-L-arabinofuranoside residues in alpha-L-arabinosides.</text>
        <dbReference type="EC" id="3.2.1.55"/>
    </reaction>
</comment>
<evidence type="ECO:0000256" key="4">
    <source>
        <dbReference type="ARBA" id="ARBA00012670"/>
    </source>
</evidence>
<dbReference type="SUPFAM" id="SSF51011">
    <property type="entry name" value="Glycosyl hydrolase domain"/>
    <property type="match status" value="1"/>
</dbReference>
<dbReference type="PANTHER" id="PTHR43576">
    <property type="entry name" value="ALPHA-L-ARABINOFURANOSIDASE C-RELATED"/>
    <property type="match status" value="1"/>
</dbReference>
<keyword evidence="6" id="KW-0119">Carbohydrate metabolism</keyword>
<dbReference type="Proteomes" id="UP000675409">
    <property type="component" value="Unassembled WGS sequence"/>
</dbReference>
<dbReference type="InterPro" id="IPR010720">
    <property type="entry name" value="Alpha-L-AF_C"/>
</dbReference>
<proteinExistence type="inferred from homology"/>
<dbReference type="InterPro" id="IPR055235">
    <property type="entry name" value="ASD1_cat"/>
</dbReference>
<dbReference type="PANTHER" id="PTHR43576:SF2">
    <property type="entry name" value="INTRACELLULAR EXO-ALPHA-L-ARABINOFURANOSIDASE 2"/>
    <property type="match status" value="1"/>
</dbReference>
<evidence type="ECO:0000313" key="9">
    <source>
        <dbReference type="EMBL" id="MBL0887516.1"/>
    </source>
</evidence>
<evidence type="ECO:0000256" key="3">
    <source>
        <dbReference type="ARBA" id="ARBA00011165"/>
    </source>
</evidence>
<dbReference type="Gene3D" id="2.60.40.1180">
    <property type="entry name" value="Golgi alpha-mannosidase II"/>
    <property type="match status" value="1"/>
</dbReference>
<dbReference type="EMBL" id="JABBYC010000029">
    <property type="protein sequence ID" value="MBL0887516.1"/>
    <property type="molecule type" value="Genomic_DNA"/>
</dbReference>
<comment type="similarity">
    <text evidence="2">Belongs to the glycosyl hydrolase 51 family.</text>
</comment>